<dbReference type="OrthoDB" id="416553at2759"/>
<evidence type="ECO:0000313" key="2">
    <source>
        <dbReference type="EMBL" id="VEL11236.1"/>
    </source>
</evidence>
<organism evidence="2 3">
    <name type="scientific">Protopolystoma xenopodis</name>
    <dbReference type="NCBI Taxonomy" id="117903"/>
    <lineage>
        <taxon>Eukaryota</taxon>
        <taxon>Metazoa</taxon>
        <taxon>Spiralia</taxon>
        <taxon>Lophotrochozoa</taxon>
        <taxon>Platyhelminthes</taxon>
        <taxon>Monogenea</taxon>
        <taxon>Polyopisthocotylea</taxon>
        <taxon>Polystomatidea</taxon>
        <taxon>Polystomatidae</taxon>
        <taxon>Protopolystoma</taxon>
    </lineage>
</organism>
<dbReference type="PANTHER" id="PTHR18884">
    <property type="entry name" value="SEPTIN"/>
    <property type="match status" value="1"/>
</dbReference>
<sequence length="291" mass="32681">MLSPHLALMSTSLAKDKFLIKESLASPRIRHYNTDNDLESKSIRICNGTHFTPDKIKSSDGFVGFSNLPNQIYRRAVRRGFEFNIIVLGESGLGKSTFINSLFLSDVYNSEYPGPTMRRKKTVCVEHTSFTMKVQRIYSNENGVNLKVTLADVPGFGDSLDNSKCWSPVLDFLDSRFDDFMTFEGKVSRPTSCIPDGRIHACIYFLAPTGHSLKSLDLECLRMIHKKVNIIPVIGKADALTPEECKNFKKSILDDLRNNCVQIYDFSILESVAASGKYLKLYSLEGRIGVP</sequence>
<dbReference type="InterPro" id="IPR027417">
    <property type="entry name" value="P-loop_NTPase"/>
</dbReference>
<dbReference type="Pfam" id="PF00735">
    <property type="entry name" value="Septin"/>
    <property type="match status" value="1"/>
</dbReference>
<dbReference type="EMBL" id="CAAALY010011238">
    <property type="protein sequence ID" value="VEL11236.1"/>
    <property type="molecule type" value="Genomic_DNA"/>
</dbReference>
<dbReference type="GO" id="GO:0005525">
    <property type="term" value="F:GTP binding"/>
    <property type="evidence" value="ECO:0007669"/>
    <property type="project" value="InterPro"/>
</dbReference>
<dbReference type="Proteomes" id="UP000784294">
    <property type="component" value="Unassembled WGS sequence"/>
</dbReference>
<accession>A0A3S5AAB9</accession>
<dbReference type="AlphaFoldDB" id="A0A3S5AAB9"/>
<dbReference type="InterPro" id="IPR030379">
    <property type="entry name" value="G_SEPTIN_dom"/>
</dbReference>
<dbReference type="Gene3D" id="3.40.50.300">
    <property type="entry name" value="P-loop containing nucleotide triphosphate hydrolases"/>
    <property type="match status" value="1"/>
</dbReference>
<reference evidence="2" key="1">
    <citation type="submission" date="2018-11" db="EMBL/GenBank/DDBJ databases">
        <authorList>
            <consortium name="Pathogen Informatics"/>
        </authorList>
    </citation>
    <scope>NUCLEOTIDE SEQUENCE</scope>
</reference>
<evidence type="ECO:0000313" key="3">
    <source>
        <dbReference type="Proteomes" id="UP000784294"/>
    </source>
</evidence>
<keyword evidence="3" id="KW-1185">Reference proteome</keyword>
<evidence type="ECO:0000259" key="1">
    <source>
        <dbReference type="PROSITE" id="PS51719"/>
    </source>
</evidence>
<protein>
    <recommendedName>
        <fullName evidence="1">Septin-type G domain-containing protein</fullName>
    </recommendedName>
</protein>
<proteinExistence type="predicted"/>
<name>A0A3S5AAB9_9PLAT</name>
<comment type="caution">
    <text evidence="2">The sequence shown here is derived from an EMBL/GenBank/DDBJ whole genome shotgun (WGS) entry which is preliminary data.</text>
</comment>
<feature type="domain" description="Septin-type G" evidence="1">
    <location>
        <begin position="79"/>
        <end position="291"/>
    </location>
</feature>
<gene>
    <name evidence="2" type="ORF">PXEA_LOCUS4676</name>
</gene>
<dbReference type="SUPFAM" id="SSF52540">
    <property type="entry name" value="P-loop containing nucleoside triphosphate hydrolases"/>
    <property type="match status" value="1"/>
</dbReference>
<dbReference type="PROSITE" id="PS51719">
    <property type="entry name" value="G_SEPTIN"/>
    <property type="match status" value="1"/>
</dbReference>